<evidence type="ECO:0000313" key="2">
    <source>
        <dbReference type="Proteomes" id="UP000824259"/>
    </source>
</evidence>
<protein>
    <submittedName>
        <fullName evidence="1">Anaerobic ribonucleoside-triphosphate reductase activating protein</fullName>
    </submittedName>
</protein>
<dbReference type="InterPro" id="IPR058240">
    <property type="entry name" value="rSAM_sf"/>
</dbReference>
<dbReference type="Proteomes" id="UP000824259">
    <property type="component" value="Unassembled WGS sequence"/>
</dbReference>
<reference evidence="1" key="1">
    <citation type="journal article" date="2021" name="PeerJ">
        <title>Extensive microbial diversity within the chicken gut microbiome revealed by metagenomics and culture.</title>
        <authorList>
            <person name="Gilroy R."/>
            <person name="Ravi A."/>
            <person name="Getino M."/>
            <person name="Pursley I."/>
            <person name="Horton D.L."/>
            <person name="Alikhan N.F."/>
            <person name="Baker D."/>
            <person name="Gharbi K."/>
            <person name="Hall N."/>
            <person name="Watson M."/>
            <person name="Adriaenssens E.M."/>
            <person name="Foster-Nyarko E."/>
            <person name="Jarju S."/>
            <person name="Secka A."/>
            <person name="Antonio M."/>
            <person name="Oren A."/>
            <person name="Chaudhuri R.R."/>
            <person name="La Ragione R."/>
            <person name="Hildebrand F."/>
            <person name="Pallen M.J."/>
        </authorList>
    </citation>
    <scope>NUCLEOTIDE SEQUENCE</scope>
    <source>
        <strain evidence="1">CHK169-11906</strain>
    </source>
</reference>
<comment type="caution">
    <text evidence="1">The sequence shown here is derived from an EMBL/GenBank/DDBJ whole genome shotgun (WGS) entry which is preliminary data.</text>
</comment>
<proteinExistence type="predicted"/>
<reference evidence="1" key="2">
    <citation type="submission" date="2021-04" db="EMBL/GenBank/DDBJ databases">
        <authorList>
            <person name="Gilroy R."/>
        </authorList>
    </citation>
    <scope>NUCLEOTIDE SEQUENCE</scope>
    <source>
        <strain evidence="1">CHK169-11906</strain>
    </source>
</reference>
<gene>
    <name evidence="1" type="ORF">H9779_00045</name>
</gene>
<name>A0A9D2IBX2_9BACT</name>
<dbReference type="SUPFAM" id="SSF102114">
    <property type="entry name" value="Radical SAM enzymes"/>
    <property type="match status" value="1"/>
</dbReference>
<evidence type="ECO:0000313" key="1">
    <source>
        <dbReference type="EMBL" id="HJA97984.1"/>
    </source>
</evidence>
<dbReference type="EMBL" id="DWYR01000001">
    <property type="protein sequence ID" value="HJA97984.1"/>
    <property type="molecule type" value="Genomic_DNA"/>
</dbReference>
<dbReference type="AlphaFoldDB" id="A0A9D2IBX2"/>
<accession>A0A9D2IBX2</accession>
<sequence length="158" mass="17434">MLRLASYDIVFQEIPGEVTLALNLSECPNRCAGCHSPHLRESVGMPLDEELLTGLLADYGSAVTCVCFMGGDGDPGRVNELCAWLRGQRDGRLKTGWYSGCSDLADGIELSNFDFIKLGPYVEQLGGLRSETTNQRLYRIEQGKMTDITDLFHKKNGL</sequence>
<organism evidence="1 2">
    <name type="scientific">Candidatus Alistipes avicola</name>
    <dbReference type="NCBI Taxonomy" id="2838432"/>
    <lineage>
        <taxon>Bacteria</taxon>
        <taxon>Pseudomonadati</taxon>
        <taxon>Bacteroidota</taxon>
        <taxon>Bacteroidia</taxon>
        <taxon>Bacteroidales</taxon>
        <taxon>Rikenellaceae</taxon>
        <taxon>Alistipes</taxon>
    </lineage>
</organism>